<reference evidence="1" key="1">
    <citation type="submission" date="2014-11" db="EMBL/GenBank/DDBJ databases">
        <authorList>
            <person name="Amaro Gonzalez C."/>
        </authorList>
    </citation>
    <scope>NUCLEOTIDE SEQUENCE</scope>
</reference>
<reference evidence="1" key="2">
    <citation type="journal article" date="2015" name="Fish Shellfish Immunol.">
        <title>Early steps in the European eel (Anguilla anguilla)-Vibrio vulnificus interaction in the gills: Role of the RtxA13 toxin.</title>
        <authorList>
            <person name="Callol A."/>
            <person name="Pajuelo D."/>
            <person name="Ebbesson L."/>
            <person name="Teles M."/>
            <person name="MacKenzie S."/>
            <person name="Amaro C."/>
        </authorList>
    </citation>
    <scope>NUCLEOTIDE SEQUENCE</scope>
</reference>
<dbReference type="AlphaFoldDB" id="A0A0E9XPW7"/>
<proteinExistence type="predicted"/>
<dbReference type="EMBL" id="GBXM01003805">
    <property type="protein sequence ID" value="JAI04773.1"/>
    <property type="molecule type" value="Transcribed_RNA"/>
</dbReference>
<organism evidence="1">
    <name type="scientific">Anguilla anguilla</name>
    <name type="common">European freshwater eel</name>
    <name type="synonym">Muraena anguilla</name>
    <dbReference type="NCBI Taxonomy" id="7936"/>
    <lineage>
        <taxon>Eukaryota</taxon>
        <taxon>Metazoa</taxon>
        <taxon>Chordata</taxon>
        <taxon>Craniata</taxon>
        <taxon>Vertebrata</taxon>
        <taxon>Euteleostomi</taxon>
        <taxon>Actinopterygii</taxon>
        <taxon>Neopterygii</taxon>
        <taxon>Teleostei</taxon>
        <taxon>Anguilliformes</taxon>
        <taxon>Anguillidae</taxon>
        <taxon>Anguilla</taxon>
    </lineage>
</organism>
<sequence length="39" mass="4784">MMLSPFFNWLDIALHLKDLPGLQLCRLWCGGFDRRWYNR</sequence>
<accession>A0A0E9XPW7</accession>
<name>A0A0E9XPW7_ANGAN</name>
<evidence type="ECO:0000313" key="1">
    <source>
        <dbReference type="EMBL" id="JAI04773.1"/>
    </source>
</evidence>
<protein>
    <submittedName>
        <fullName evidence="1">Uncharacterized protein</fullName>
    </submittedName>
</protein>